<accession>A0A1H0UB57</accession>
<feature type="signal peptide" evidence="2">
    <location>
        <begin position="1"/>
        <end position="29"/>
    </location>
</feature>
<dbReference type="AlphaFoldDB" id="A0A1H0UB57"/>
<dbReference type="OrthoDB" id="8812039at2"/>
<evidence type="ECO:0000256" key="1">
    <source>
        <dbReference type="SAM" id="MobiDB-lite"/>
    </source>
</evidence>
<protein>
    <submittedName>
        <fullName evidence="3">Uncharacterized protein</fullName>
    </submittedName>
</protein>
<evidence type="ECO:0000313" key="4">
    <source>
        <dbReference type="Proteomes" id="UP000199317"/>
    </source>
</evidence>
<feature type="region of interest" description="Disordered" evidence="1">
    <location>
        <begin position="114"/>
        <end position="135"/>
    </location>
</feature>
<name>A0A1H0UB57_9BURK</name>
<organism evidence="3 4">
    <name type="scientific">Paracidovorax cattleyae</name>
    <dbReference type="NCBI Taxonomy" id="80868"/>
    <lineage>
        <taxon>Bacteria</taxon>
        <taxon>Pseudomonadati</taxon>
        <taxon>Pseudomonadota</taxon>
        <taxon>Betaproteobacteria</taxon>
        <taxon>Burkholderiales</taxon>
        <taxon>Comamonadaceae</taxon>
        <taxon>Paracidovorax</taxon>
    </lineage>
</organism>
<sequence length="180" mass="19600">MRHAITHVSRTLRAVLVLVGLLAAIPCLAAPLAGDPAFTRPDPVRLPDRSMLRAFLDEIGQTRRANTFCFVQQRLSPPETAEDGTSVLSMLWHEGARVYLVNLVRPGQRYQPVEDSVGEGRSLASSSGSVDLKTGVAPTEADVGSSTTLVSRAWVERLKARCRQVGTTIRVPAFTPRRTP</sequence>
<evidence type="ECO:0000313" key="3">
    <source>
        <dbReference type="EMBL" id="SDP63280.1"/>
    </source>
</evidence>
<feature type="chain" id="PRO_5011529833" evidence="2">
    <location>
        <begin position="30"/>
        <end position="180"/>
    </location>
</feature>
<gene>
    <name evidence="3" type="ORF">SAMN04489708_1192</name>
</gene>
<keyword evidence="4" id="KW-1185">Reference proteome</keyword>
<dbReference type="Proteomes" id="UP000199317">
    <property type="component" value="Unassembled WGS sequence"/>
</dbReference>
<evidence type="ECO:0000256" key="2">
    <source>
        <dbReference type="SAM" id="SignalP"/>
    </source>
</evidence>
<reference evidence="4" key="1">
    <citation type="submission" date="2016-10" db="EMBL/GenBank/DDBJ databases">
        <authorList>
            <person name="Varghese N."/>
            <person name="Submissions S."/>
        </authorList>
    </citation>
    <scope>NUCLEOTIDE SEQUENCE [LARGE SCALE GENOMIC DNA]</scope>
    <source>
        <strain evidence="4">DSM 17101</strain>
    </source>
</reference>
<proteinExistence type="predicted"/>
<dbReference type="RefSeq" id="WP_092835845.1">
    <property type="nucleotide sequence ID" value="NZ_FNJL01000019.1"/>
</dbReference>
<dbReference type="EMBL" id="FNJL01000019">
    <property type="protein sequence ID" value="SDP63280.1"/>
    <property type="molecule type" value="Genomic_DNA"/>
</dbReference>
<keyword evidence="2" id="KW-0732">Signal</keyword>